<organism evidence="4 5">
    <name type="scientific">Mesorhizobium metallidurans STM 2683</name>
    <dbReference type="NCBI Taxonomy" id="1297569"/>
    <lineage>
        <taxon>Bacteria</taxon>
        <taxon>Pseudomonadati</taxon>
        <taxon>Pseudomonadota</taxon>
        <taxon>Alphaproteobacteria</taxon>
        <taxon>Hyphomicrobiales</taxon>
        <taxon>Phyllobacteriaceae</taxon>
        <taxon>Mesorhizobium</taxon>
    </lineage>
</organism>
<name>M5F2X6_9HYPH</name>
<keyword evidence="1 2" id="KW-0238">DNA-binding</keyword>
<feature type="DNA-binding region" description="OmpR/PhoB-type" evidence="2">
    <location>
        <begin position="1"/>
        <end position="106"/>
    </location>
</feature>
<dbReference type="SMART" id="SM00862">
    <property type="entry name" value="Trans_reg_C"/>
    <property type="match status" value="1"/>
</dbReference>
<evidence type="ECO:0000256" key="1">
    <source>
        <dbReference type="ARBA" id="ARBA00023125"/>
    </source>
</evidence>
<evidence type="ECO:0000313" key="5">
    <source>
        <dbReference type="Proteomes" id="UP000012062"/>
    </source>
</evidence>
<gene>
    <name evidence="4" type="ORF">MESS2_280054</name>
</gene>
<dbReference type="Pfam" id="PF00486">
    <property type="entry name" value="Trans_reg_C"/>
    <property type="match status" value="1"/>
</dbReference>
<dbReference type="PROSITE" id="PS51755">
    <property type="entry name" value="OMPR_PHOB"/>
    <property type="match status" value="1"/>
</dbReference>
<dbReference type="InterPro" id="IPR016032">
    <property type="entry name" value="Sig_transdc_resp-reg_C-effctor"/>
</dbReference>
<accession>M5F2X6</accession>
<dbReference type="SUPFAM" id="SSF46894">
    <property type="entry name" value="C-terminal effector domain of the bipartite response regulators"/>
    <property type="match status" value="1"/>
</dbReference>
<comment type="caution">
    <text evidence="4">The sequence shown here is derived from an EMBL/GenBank/DDBJ whole genome shotgun (WGS) entry which is preliminary data.</text>
</comment>
<reference evidence="4 5" key="1">
    <citation type="submission" date="2013-02" db="EMBL/GenBank/DDBJ databases">
        <authorList>
            <person name="Genoscope - CEA"/>
        </authorList>
    </citation>
    <scope>NUCLEOTIDE SEQUENCE [LARGE SCALE GENOMIC DNA]</scope>
    <source>
        <strain evidence="4 5">STM 2683</strain>
    </source>
</reference>
<dbReference type="GO" id="GO:0003677">
    <property type="term" value="F:DNA binding"/>
    <property type="evidence" value="ECO:0007669"/>
    <property type="project" value="UniProtKB-UniRule"/>
</dbReference>
<dbReference type="OrthoDB" id="9808843at2"/>
<dbReference type="eggNOG" id="COG3710">
    <property type="taxonomic scope" value="Bacteria"/>
</dbReference>
<proteinExistence type="predicted"/>
<evidence type="ECO:0000256" key="2">
    <source>
        <dbReference type="PROSITE-ProRule" id="PRU01091"/>
    </source>
</evidence>
<dbReference type="CDD" id="cd00383">
    <property type="entry name" value="trans_reg_C"/>
    <property type="match status" value="1"/>
</dbReference>
<sequence>MDNHFGHYRLKRAERQLLGPDGSVELAARSFDILVTLLDRPDAVVGKTELLDSVWPDMVVGDNTLQVHISALRKALAPGMIMTVHQLVLPRQYVSASRGLGAYRRKIAEG</sequence>
<feature type="domain" description="OmpR/PhoB-type" evidence="3">
    <location>
        <begin position="1"/>
        <end position="106"/>
    </location>
</feature>
<dbReference type="EMBL" id="CAUM01000093">
    <property type="protein sequence ID" value="CCV06171.1"/>
    <property type="molecule type" value="Genomic_DNA"/>
</dbReference>
<protein>
    <recommendedName>
        <fullName evidence="3">OmpR/PhoB-type domain-containing protein</fullName>
    </recommendedName>
</protein>
<dbReference type="GO" id="GO:0006355">
    <property type="term" value="P:regulation of DNA-templated transcription"/>
    <property type="evidence" value="ECO:0007669"/>
    <property type="project" value="InterPro"/>
</dbReference>
<dbReference type="RefSeq" id="WP_008875106.1">
    <property type="nucleotide sequence ID" value="NZ_CAUM01000093.1"/>
</dbReference>
<evidence type="ECO:0000259" key="3">
    <source>
        <dbReference type="PROSITE" id="PS51755"/>
    </source>
</evidence>
<keyword evidence="5" id="KW-1185">Reference proteome</keyword>
<dbReference type="GO" id="GO:0000160">
    <property type="term" value="P:phosphorelay signal transduction system"/>
    <property type="evidence" value="ECO:0007669"/>
    <property type="project" value="InterPro"/>
</dbReference>
<dbReference type="Proteomes" id="UP000012062">
    <property type="component" value="Unassembled WGS sequence"/>
</dbReference>
<dbReference type="STRING" id="1297569.MESS2_280054"/>
<dbReference type="Gene3D" id="1.10.10.10">
    <property type="entry name" value="Winged helix-like DNA-binding domain superfamily/Winged helix DNA-binding domain"/>
    <property type="match status" value="1"/>
</dbReference>
<dbReference type="InterPro" id="IPR001867">
    <property type="entry name" value="OmpR/PhoB-type_DNA-bd"/>
</dbReference>
<dbReference type="InterPro" id="IPR036388">
    <property type="entry name" value="WH-like_DNA-bd_sf"/>
</dbReference>
<evidence type="ECO:0000313" key="4">
    <source>
        <dbReference type="EMBL" id="CCV06171.1"/>
    </source>
</evidence>
<dbReference type="AlphaFoldDB" id="M5F2X6"/>